<sequence length="90" mass="10880">MEYSYLDYLGDLPDILDDDLELIDIIEVGLPRRIYSRPNYFEEMEPPGFFRRFRLYKETVLHVLSQLDDQLEYHHDRNHSISPMNQLLCC</sequence>
<name>A0A9P0PVA0_ACAOB</name>
<proteinExistence type="predicted"/>
<dbReference type="EMBL" id="CAKOFQ010007330">
    <property type="protein sequence ID" value="CAH1998444.1"/>
    <property type="molecule type" value="Genomic_DNA"/>
</dbReference>
<dbReference type="OrthoDB" id="6772212at2759"/>
<dbReference type="AlphaFoldDB" id="A0A9P0PVA0"/>
<dbReference type="EMBL" id="CAKOFQ010006806">
    <property type="protein sequence ID" value="CAH1973236.1"/>
    <property type="molecule type" value="Genomic_DNA"/>
</dbReference>
<accession>A0A9P0PVA0</accession>
<evidence type="ECO:0000313" key="2">
    <source>
        <dbReference type="EMBL" id="CAH1998444.1"/>
    </source>
</evidence>
<dbReference type="Proteomes" id="UP001152888">
    <property type="component" value="Unassembled WGS sequence"/>
</dbReference>
<gene>
    <name evidence="1" type="ORF">ACAOBT_LOCUS10438</name>
    <name evidence="2" type="ORF">ACAOBT_LOCUS24388</name>
</gene>
<protein>
    <submittedName>
        <fullName evidence="2">Uncharacterized protein</fullName>
    </submittedName>
</protein>
<evidence type="ECO:0000313" key="3">
    <source>
        <dbReference type="Proteomes" id="UP001152888"/>
    </source>
</evidence>
<evidence type="ECO:0000313" key="1">
    <source>
        <dbReference type="EMBL" id="CAH1973236.1"/>
    </source>
</evidence>
<organism evidence="2 3">
    <name type="scientific">Acanthoscelides obtectus</name>
    <name type="common">Bean weevil</name>
    <name type="synonym">Bruchus obtectus</name>
    <dbReference type="NCBI Taxonomy" id="200917"/>
    <lineage>
        <taxon>Eukaryota</taxon>
        <taxon>Metazoa</taxon>
        <taxon>Ecdysozoa</taxon>
        <taxon>Arthropoda</taxon>
        <taxon>Hexapoda</taxon>
        <taxon>Insecta</taxon>
        <taxon>Pterygota</taxon>
        <taxon>Neoptera</taxon>
        <taxon>Endopterygota</taxon>
        <taxon>Coleoptera</taxon>
        <taxon>Polyphaga</taxon>
        <taxon>Cucujiformia</taxon>
        <taxon>Chrysomeloidea</taxon>
        <taxon>Chrysomelidae</taxon>
        <taxon>Bruchinae</taxon>
        <taxon>Bruchini</taxon>
        <taxon>Acanthoscelides</taxon>
    </lineage>
</organism>
<keyword evidence="3" id="KW-1185">Reference proteome</keyword>
<reference evidence="2" key="1">
    <citation type="submission" date="2022-03" db="EMBL/GenBank/DDBJ databases">
        <authorList>
            <person name="Sayadi A."/>
        </authorList>
    </citation>
    <scope>NUCLEOTIDE SEQUENCE</scope>
</reference>
<comment type="caution">
    <text evidence="2">The sequence shown here is derived from an EMBL/GenBank/DDBJ whole genome shotgun (WGS) entry which is preliminary data.</text>
</comment>